<dbReference type="AlphaFoldDB" id="A0A2T7C804"/>
<evidence type="ECO:0000313" key="1">
    <source>
        <dbReference type="EMBL" id="PUZ39470.1"/>
    </source>
</evidence>
<protein>
    <submittedName>
        <fullName evidence="1">Uncharacterized protein</fullName>
    </submittedName>
</protein>
<proteinExistence type="predicted"/>
<reference evidence="1 2" key="1">
    <citation type="submission" date="2018-04" db="EMBL/GenBank/DDBJ databases">
        <title>WGS assembly of Panicum hallii var. hallii HAL2.</title>
        <authorList>
            <person name="Lovell J."/>
            <person name="Jenkins J."/>
            <person name="Lowry D."/>
            <person name="Mamidi S."/>
            <person name="Sreedasyam A."/>
            <person name="Weng X."/>
            <person name="Barry K."/>
            <person name="Bonette J."/>
            <person name="Campitelli B."/>
            <person name="Daum C."/>
            <person name="Gordon S."/>
            <person name="Gould B."/>
            <person name="Lipzen A."/>
            <person name="MacQueen A."/>
            <person name="Palacio-Mejia J."/>
            <person name="Plott C."/>
            <person name="Shakirov E."/>
            <person name="Shu S."/>
            <person name="Yoshinaga Y."/>
            <person name="Zane M."/>
            <person name="Rokhsar D."/>
            <person name="Grimwood J."/>
            <person name="Schmutz J."/>
            <person name="Juenger T."/>
        </authorList>
    </citation>
    <scope>NUCLEOTIDE SEQUENCE [LARGE SCALE GENOMIC DNA]</scope>
    <source>
        <strain evidence="2">cv. HAL2</strain>
    </source>
</reference>
<dbReference type="Gramene" id="PUZ39470">
    <property type="protein sequence ID" value="PUZ39470"/>
    <property type="gene ID" value="GQ55_9G312700"/>
</dbReference>
<dbReference type="EMBL" id="CM009757">
    <property type="protein sequence ID" value="PUZ39470.1"/>
    <property type="molecule type" value="Genomic_DNA"/>
</dbReference>
<organism evidence="1 2">
    <name type="scientific">Panicum hallii var. hallii</name>
    <dbReference type="NCBI Taxonomy" id="1504633"/>
    <lineage>
        <taxon>Eukaryota</taxon>
        <taxon>Viridiplantae</taxon>
        <taxon>Streptophyta</taxon>
        <taxon>Embryophyta</taxon>
        <taxon>Tracheophyta</taxon>
        <taxon>Spermatophyta</taxon>
        <taxon>Magnoliopsida</taxon>
        <taxon>Liliopsida</taxon>
        <taxon>Poales</taxon>
        <taxon>Poaceae</taxon>
        <taxon>PACMAD clade</taxon>
        <taxon>Panicoideae</taxon>
        <taxon>Panicodae</taxon>
        <taxon>Paniceae</taxon>
        <taxon>Panicinae</taxon>
        <taxon>Panicum</taxon>
        <taxon>Panicum sect. Panicum</taxon>
    </lineage>
</organism>
<name>A0A2T7C804_9POAL</name>
<sequence length="53" mass="5987">MHRERECVMQARAYCCCFCCFEMSHVSHLTSAKNKKGLAVPLLLPCMCALHQG</sequence>
<accession>A0A2T7C804</accession>
<dbReference type="Proteomes" id="UP000244336">
    <property type="component" value="Chromosome 9"/>
</dbReference>
<evidence type="ECO:0000313" key="2">
    <source>
        <dbReference type="Proteomes" id="UP000244336"/>
    </source>
</evidence>
<keyword evidence="2" id="KW-1185">Reference proteome</keyword>
<gene>
    <name evidence="1" type="ORF">GQ55_9G312700</name>
</gene>